<evidence type="ECO:0000256" key="5">
    <source>
        <dbReference type="ARBA" id="ARBA00022989"/>
    </source>
</evidence>
<comment type="similarity">
    <text evidence="2 7">Belongs to the purine-cytosine permease (2.A.39) family.</text>
</comment>
<protein>
    <recommendedName>
        <fullName evidence="11">Nitrate reductase</fullName>
    </recommendedName>
</protein>
<dbReference type="Pfam" id="PF02133">
    <property type="entry name" value="Transp_cyt_pur"/>
    <property type="match status" value="1"/>
</dbReference>
<accession>A0ABX2JQG0</accession>
<dbReference type="EMBL" id="VBSB01000003">
    <property type="protein sequence ID" value="NTY59082.1"/>
    <property type="molecule type" value="Genomic_DNA"/>
</dbReference>
<feature type="transmembrane region" description="Helical" evidence="8">
    <location>
        <begin position="61"/>
        <end position="86"/>
    </location>
</feature>
<proteinExistence type="inferred from homology"/>
<keyword evidence="3 7" id="KW-0813">Transport</keyword>
<dbReference type="Gene3D" id="1.10.4160.10">
    <property type="entry name" value="Hydantoin permease"/>
    <property type="match status" value="1"/>
</dbReference>
<organism evidence="9 10">
    <name type="scientific">Mycolicibacterium sphagni</name>
    <dbReference type="NCBI Taxonomy" id="1786"/>
    <lineage>
        <taxon>Bacteria</taxon>
        <taxon>Bacillati</taxon>
        <taxon>Actinomycetota</taxon>
        <taxon>Actinomycetes</taxon>
        <taxon>Mycobacteriales</taxon>
        <taxon>Mycobacteriaceae</taxon>
        <taxon>Mycolicibacterium</taxon>
    </lineage>
</organism>
<evidence type="ECO:0008006" key="11">
    <source>
        <dbReference type="Google" id="ProtNLM"/>
    </source>
</evidence>
<evidence type="ECO:0000256" key="2">
    <source>
        <dbReference type="ARBA" id="ARBA00008974"/>
    </source>
</evidence>
<feature type="transmembrane region" description="Helical" evidence="8">
    <location>
        <begin position="247"/>
        <end position="269"/>
    </location>
</feature>
<keyword evidence="6 7" id="KW-0472">Membrane</keyword>
<reference evidence="9 10" key="1">
    <citation type="submission" date="2019-05" db="EMBL/GenBank/DDBJ databases">
        <title>Mycolicibacterium sphagni ENV482 genome assembly.</title>
        <authorList>
            <person name="Chen W."/>
            <person name="Faulkner N.W."/>
            <person name="Hyman M.R."/>
        </authorList>
    </citation>
    <scope>NUCLEOTIDE SEQUENCE [LARGE SCALE GENOMIC DNA]</scope>
    <source>
        <strain evidence="9 10">ENV482</strain>
    </source>
</reference>
<feature type="transmembrane region" description="Helical" evidence="8">
    <location>
        <begin position="436"/>
        <end position="458"/>
    </location>
</feature>
<feature type="transmembrane region" description="Helical" evidence="8">
    <location>
        <begin position="289"/>
        <end position="312"/>
    </location>
</feature>
<dbReference type="PANTHER" id="PTHR31806">
    <property type="entry name" value="PURINE-CYTOSINE PERMEASE FCY2-RELATED"/>
    <property type="match status" value="1"/>
</dbReference>
<feature type="transmembrane region" description="Helical" evidence="8">
    <location>
        <begin position="357"/>
        <end position="378"/>
    </location>
</feature>
<feature type="transmembrane region" description="Helical" evidence="8">
    <location>
        <begin position="146"/>
        <end position="165"/>
    </location>
</feature>
<dbReference type="InterPro" id="IPR001248">
    <property type="entry name" value="Pur-cyt_permease"/>
</dbReference>
<keyword evidence="5 8" id="KW-1133">Transmembrane helix</keyword>
<evidence type="ECO:0000256" key="4">
    <source>
        <dbReference type="ARBA" id="ARBA00022692"/>
    </source>
</evidence>
<evidence type="ECO:0000256" key="7">
    <source>
        <dbReference type="PIRNR" id="PIRNR002744"/>
    </source>
</evidence>
<evidence type="ECO:0000256" key="6">
    <source>
        <dbReference type="ARBA" id="ARBA00023136"/>
    </source>
</evidence>
<feature type="transmembrane region" description="Helical" evidence="8">
    <location>
        <begin position="399"/>
        <end position="424"/>
    </location>
</feature>
<feature type="transmembrane region" description="Helical" evidence="8">
    <location>
        <begin position="177"/>
        <end position="198"/>
    </location>
</feature>
<name>A0ABX2JQG0_9MYCO</name>
<dbReference type="InterPro" id="IPR026030">
    <property type="entry name" value="Pur-cyt_permease_Fcy2/21/22"/>
</dbReference>
<comment type="caution">
    <text evidence="9">The sequence shown here is derived from an EMBL/GenBank/DDBJ whole genome shotgun (WGS) entry which is preliminary data.</text>
</comment>
<dbReference type="PIRSF" id="PIRSF002744">
    <property type="entry name" value="Pur-cyt_permease"/>
    <property type="match status" value="1"/>
</dbReference>
<evidence type="ECO:0000256" key="1">
    <source>
        <dbReference type="ARBA" id="ARBA00004141"/>
    </source>
</evidence>
<dbReference type="Proteomes" id="UP000708347">
    <property type="component" value="Unassembled WGS sequence"/>
</dbReference>
<evidence type="ECO:0000256" key="3">
    <source>
        <dbReference type="ARBA" id="ARBA00022448"/>
    </source>
</evidence>
<keyword evidence="4 8" id="KW-0812">Transmembrane</keyword>
<sequence length="480" mass="50754">MTDAISDGNPLFGVERHGFEHIPEAERAMTLRDTAFLWVGTNLNLFFVSVGAVAISLGLSLWQALLACIVGNALFVLVGVASVGGARAGLPVVTFTRAVFGVQGNRVNAFLAWVSSVAFEAINTIFGAFALLALFRHLGWAEPGTAGKLLAVVAQLALSGGIAVLGHATMVYLQRIFAVLLTVALVLVFAFSAGGVQWRHPAELSGWAALAVFTVACAIIASGPISYLYNAPDWVRYLPSKTGARSIILNVTLSGGLPALALCMMGALLASQGDMSDPVAGVEPFVPTWVFLIYVIAAVGGSVANNVVTYYSSGLAMQSVGIPMHRYAATAVDTVISTAIVLYVLFVQDFTTALNDFVALMIVWLAPFAGVWLTDGILRRWHYDPVAVHAVKRHQGSVYWGWNGVNLRGFSALLAGVAACLLTINAPVYQGPISRLLNGADLTWIVGFVVSGLTYWGLSRIADRAGDAESPLLAAAENRS</sequence>
<evidence type="ECO:0000313" key="10">
    <source>
        <dbReference type="Proteomes" id="UP000708347"/>
    </source>
</evidence>
<feature type="transmembrane region" description="Helical" evidence="8">
    <location>
        <begin position="107"/>
        <end position="134"/>
    </location>
</feature>
<keyword evidence="10" id="KW-1185">Reference proteome</keyword>
<dbReference type="PANTHER" id="PTHR31806:SF1">
    <property type="entry name" value="PURINE-CYTOSINE PERMEASE FCY2-RELATED"/>
    <property type="match status" value="1"/>
</dbReference>
<evidence type="ECO:0000256" key="8">
    <source>
        <dbReference type="SAM" id="Phobius"/>
    </source>
</evidence>
<gene>
    <name evidence="9" type="ORF">FEG63_05860</name>
</gene>
<evidence type="ECO:0000313" key="9">
    <source>
        <dbReference type="EMBL" id="NTY59082.1"/>
    </source>
</evidence>
<dbReference type="RefSeq" id="WP_174396964.1">
    <property type="nucleotide sequence ID" value="NZ_VBSB01000003.1"/>
</dbReference>
<feature type="transmembrane region" description="Helical" evidence="8">
    <location>
        <begin position="35"/>
        <end position="55"/>
    </location>
</feature>
<comment type="subcellular location">
    <subcellularLocation>
        <location evidence="1">Membrane</location>
        <topology evidence="1">Multi-pass membrane protein</topology>
    </subcellularLocation>
</comment>
<feature type="transmembrane region" description="Helical" evidence="8">
    <location>
        <begin position="324"/>
        <end position="345"/>
    </location>
</feature>
<feature type="transmembrane region" description="Helical" evidence="8">
    <location>
        <begin position="204"/>
        <end position="227"/>
    </location>
</feature>